<dbReference type="InterPro" id="IPR012338">
    <property type="entry name" value="Beta-lactam/transpept-like"/>
</dbReference>
<dbReference type="InterPro" id="IPR050789">
    <property type="entry name" value="Diverse_Enzym_Activities"/>
</dbReference>
<evidence type="ECO:0000259" key="2">
    <source>
        <dbReference type="Pfam" id="PF00144"/>
    </source>
</evidence>
<protein>
    <submittedName>
        <fullName evidence="3">CubicO group peptidase, beta-lactamase class C family</fullName>
    </submittedName>
</protein>
<dbReference type="EMBL" id="FNTI01000001">
    <property type="protein sequence ID" value="SED16436.1"/>
    <property type="molecule type" value="Genomic_DNA"/>
</dbReference>
<evidence type="ECO:0000256" key="1">
    <source>
        <dbReference type="SAM" id="SignalP"/>
    </source>
</evidence>
<gene>
    <name evidence="3" type="ORF">SAMN05444171_3318</name>
</gene>
<sequence>MPQMTRRNLILILAATTALGALAMSAARARDVPKVATGFMANILCSETFVSGLQPEKTLSETTDAMPGANLIAWAMDYRVDRARRDVTVNLFGLGKSHAVHREGLGCYLDHGDAVAEVSVPSADPRQPALLPDIAGPAVVTPATPQLASALDRAFAEPEQPPHRHTRAVVVLKDGHVVAERYAEGFGIDTPILGFSATKSVISALTGILVRKGALTLDKPVPVAAWQGAADPRGAITVDHLLRHTAGLAIGSSLEASLGAAFEPVNRMKFMESDMAGYAESLDLATLPGSVWNYNDGNFVILSHLIRNAAGGKAADVIRFARQELFTPLGMRNVTIEFDASGNPEGSSQMLASARDWARFGALYLNDGVAGGKRLLPEGWVNYSASPTKNAWVGYGAGFWTNLGDSFGASYRVEHGWPRDAFFAKGTIGQYVIIIPSERLVIVRLGRSPNWPPEADGVFDLVRDVVAATGNKPRLAGSN</sequence>
<keyword evidence="1" id="KW-0732">Signal</keyword>
<dbReference type="AlphaFoldDB" id="A0A1M6YRZ3"/>
<dbReference type="Proteomes" id="UP000183208">
    <property type="component" value="Unassembled WGS sequence"/>
</dbReference>
<dbReference type="Pfam" id="PF00144">
    <property type="entry name" value="Beta-lactamase"/>
    <property type="match status" value="1"/>
</dbReference>
<dbReference type="InterPro" id="IPR006311">
    <property type="entry name" value="TAT_signal"/>
</dbReference>
<evidence type="ECO:0000313" key="3">
    <source>
        <dbReference type="EMBL" id="SED16436.1"/>
    </source>
</evidence>
<accession>A0A1M6YRZ3</accession>
<reference evidence="3 4" key="1">
    <citation type="submission" date="2016-10" db="EMBL/GenBank/DDBJ databases">
        <authorList>
            <person name="de Groot N.N."/>
        </authorList>
    </citation>
    <scope>NUCLEOTIDE SEQUENCE [LARGE SCALE GENOMIC DNA]</scope>
    <source>
        <strain evidence="3 4">GAS522</strain>
    </source>
</reference>
<dbReference type="InterPro" id="IPR001466">
    <property type="entry name" value="Beta-lactam-related"/>
</dbReference>
<proteinExistence type="predicted"/>
<feature type="signal peptide" evidence="1">
    <location>
        <begin position="1"/>
        <end position="29"/>
    </location>
</feature>
<organism evidence="3 4">
    <name type="scientific">Bradyrhizobium lablabi</name>
    <dbReference type="NCBI Taxonomy" id="722472"/>
    <lineage>
        <taxon>Bacteria</taxon>
        <taxon>Pseudomonadati</taxon>
        <taxon>Pseudomonadota</taxon>
        <taxon>Alphaproteobacteria</taxon>
        <taxon>Hyphomicrobiales</taxon>
        <taxon>Nitrobacteraceae</taxon>
        <taxon>Bradyrhizobium</taxon>
    </lineage>
</organism>
<evidence type="ECO:0000313" key="4">
    <source>
        <dbReference type="Proteomes" id="UP000183208"/>
    </source>
</evidence>
<dbReference type="PANTHER" id="PTHR43283:SF7">
    <property type="entry name" value="BETA-LACTAMASE-RELATED DOMAIN-CONTAINING PROTEIN"/>
    <property type="match status" value="1"/>
</dbReference>
<feature type="domain" description="Beta-lactamase-related" evidence="2">
    <location>
        <begin position="152"/>
        <end position="465"/>
    </location>
</feature>
<dbReference type="SUPFAM" id="SSF56601">
    <property type="entry name" value="beta-lactamase/transpeptidase-like"/>
    <property type="match status" value="1"/>
</dbReference>
<dbReference type="PROSITE" id="PS51318">
    <property type="entry name" value="TAT"/>
    <property type="match status" value="1"/>
</dbReference>
<name>A0A1M6YRZ3_9BRAD</name>
<dbReference type="PANTHER" id="PTHR43283">
    <property type="entry name" value="BETA-LACTAMASE-RELATED"/>
    <property type="match status" value="1"/>
</dbReference>
<dbReference type="Gene3D" id="3.40.710.10">
    <property type="entry name" value="DD-peptidase/beta-lactamase superfamily"/>
    <property type="match status" value="1"/>
</dbReference>
<feature type="chain" id="PRO_5030031645" evidence="1">
    <location>
        <begin position="30"/>
        <end position="479"/>
    </location>
</feature>